<feature type="region of interest" description="Disordered" evidence="4">
    <location>
        <begin position="1209"/>
        <end position="1237"/>
    </location>
</feature>
<name>A0A7J0GC17_9ERIC</name>
<dbReference type="PANTHER" id="PTHR45733">
    <property type="entry name" value="FORMIN-J"/>
    <property type="match status" value="1"/>
</dbReference>
<dbReference type="Gene3D" id="1.20.58.2220">
    <property type="entry name" value="Formin, FH2 domain"/>
    <property type="match status" value="1"/>
</dbReference>
<comment type="similarity">
    <text evidence="1">Belongs to the formin-like family. Class-II subfamily.</text>
</comment>
<dbReference type="SUPFAM" id="SSF101447">
    <property type="entry name" value="Formin homology 2 domain (FH2 domain)"/>
    <property type="match status" value="1"/>
</dbReference>
<evidence type="ECO:0000313" key="7">
    <source>
        <dbReference type="EMBL" id="GFZ08292.1"/>
    </source>
</evidence>
<protein>
    <recommendedName>
        <fullName evidence="3">Formin-like protein</fullName>
    </recommendedName>
</protein>
<evidence type="ECO:0000256" key="3">
    <source>
        <dbReference type="RuleBase" id="RU361260"/>
    </source>
</evidence>
<comment type="caution">
    <text evidence="7">The sequence shown here is derived from an EMBL/GenBank/DDBJ whole genome shotgun (WGS) entry which is preliminary data.</text>
</comment>
<dbReference type="InterPro" id="IPR014020">
    <property type="entry name" value="Tensin_C2-dom"/>
</dbReference>
<evidence type="ECO:0000259" key="6">
    <source>
        <dbReference type="PROSITE" id="PS51444"/>
    </source>
</evidence>
<dbReference type="PROSITE" id="PS51444">
    <property type="entry name" value="FH2"/>
    <property type="match status" value="1"/>
</dbReference>
<dbReference type="InterPro" id="IPR029021">
    <property type="entry name" value="Prot-tyrosine_phosphatase-like"/>
</dbReference>
<keyword evidence="2" id="KW-0904">Protein phosphatase</keyword>
<dbReference type="PANTHER" id="PTHR45733:SF8">
    <property type="entry name" value="FORMIN-J"/>
    <property type="match status" value="1"/>
</dbReference>
<dbReference type="OrthoDB" id="1668162at2759"/>
<dbReference type="Pfam" id="PF02181">
    <property type="entry name" value="FH2"/>
    <property type="match status" value="1"/>
</dbReference>
<dbReference type="SUPFAM" id="SSF52799">
    <property type="entry name" value="(Phosphotyrosine protein) phosphatases II"/>
    <property type="match status" value="1"/>
</dbReference>
<dbReference type="AlphaFoldDB" id="A0A7J0GC17"/>
<evidence type="ECO:0000256" key="1">
    <source>
        <dbReference type="ARBA" id="ARBA00006468"/>
    </source>
</evidence>
<keyword evidence="2" id="KW-0378">Hydrolase</keyword>
<dbReference type="SMART" id="SM01326">
    <property type="entry name" value="PTEN_C2"/>
    <property type="match status" value="1"/>
</dbReference>
<evidence type="ECO:0000259" key="5">
    <source>
        <dbReference type="PROSITE" id="PS51182"/>
    </source>
</evidence>
<dbReference type="Pfam" id="PF10409">
    <property type="entry name" value="PTEN_C2"/>
    <property type="match status" value="1"/>
</dbReference>
<evidence type="ECO:0000256" key="2">
    <source>
        <dbReference type="ARBA" id="ARBA00022912"/>
    </source>
</evidence>
<feature type="domain" description="FH2" evidence="6">
    <location>
        <begin position="815"/>
        <end position="1220"/>
    </location>
</feature>
<evidence type="ECO:0000313" key="8">
    <source>
        <dbReference type="Proteomes" id="UP000585474"/>
    </source>
</evidence>
<evidence type="ECO:0000256" key="4">
    <source>
        <dbReference type="SAM" id="MobiDB-lite"/>
    </source>
</evidence>
<feature type="compositionally biased region" description="Low complexity" evidence="4">
    <location>
        <begin position="752"/>
        <end position="761"/>
    </location>
</feature>
<dbReference type="SUPFAM" id="SSF49562">
    <property type="entry name" value="C2 domain (Calcium/lipid-binding domain, CaLB)"/>
    <property type="match status" value="1"/>
</dbReference>
<feature type="domain" description="C2 tensin-type" evidence="5">
    <location>
        <begin position="230"/>
        <end position="369"/>
    </location>
</feature>
<feature type="compositionally biased region" description="Pro residues" evidence="4">
    <location>
        <begin position="698"/>
        <end position="708"/>
    </location>
</feature>
<gene>
    <name evidence="7" type="ORF">Acr_20g0001000</name>
</gene>
<organism evidence="7 8">
    <name type="scientific">Actinidia rufa</name>
    <dbReference type="NCBI Taxonomy" id="165716"/>
    <lineage>
        <taxon>Eukaryota</taxon>
        <taxon>Viridiplantae</taxon>
        <taxon>Streptophyta</taxon>
        <taxon>Embryophyta</taxon>
        <taxon>Tracheophyta</taxon>
        <taxon>Spermatophyta</taxon>
        <taxon>Magnoliopsida</taxon>
        <taxon>eudicotyledons</taxon>
        <taxon>Gunneridae</taxon>
        <taxon>Pentapetalae</taxon>
        <taxon>asterids</taxon>
        <taxon>Ericales</taxon>
        <taxon>Actinidiaceae</taxon>
        <taxon>Actinidia</taxon>
    </lineage>
</organism>
<dbReference type="InterPro" id="IPR035892">
    <property type="entry name" value="C2_domain_sf"/>
</dbReference>
<dbReference type="Proteomes" id="UP000585474">
    <property type="component" value="Unassembled WGS sequence"/>
</dbReference>
<feature type="compositionally biased region" description="Pro residues" evidence="4">
    <location>
        <begin position="716"/>
        <end position="727"/>
    </location>
</feature>
<feature type="region of interest" description="Disordered" evidence="4">
    <location>
        <begin position="597"/>
        <end position="680"/>
    </location>
</feature>
<dbReference type="InterPro" id="IPR042201">
    <property type="entry name" value="FH2_Formin_sf"/>
</dbReference>
<feature type="compositionally biased region" description="Low complexity" evidence="4">
    <location>
        <begin position="660"/>
        <end position="674"/>
    </location>
</feature>
<dbReference type="GO" id="GO:0004721">
    <property type="term" value="F:phosphoprotein phosphatase activity"/>
    <property type="evidence" value="ECO:0007669"/>
    <property type="project" value="UniProtKB-KW"/>
</dbReference>
<dbReference type="PROSITE" id="PS51182">
    <property type="entry name" value="C2_TENSIN"/>
    <property type="match status" value="1"/>
</dbReference>
<feature type="compositionally biased region" description="Low complexity" evidence="4">
    <location>
        <begin position="728"/>
        <end position="745"/>
    </location>
</feature>
<dbReference type="EMBL" id="BJWL01000020">
    <property type="protein sequence ID" value="GFZ08292.1"/>
    <property type="molecule type" value="Genomic_DNA"/>
</dbReference>
<dbReference type="Gene3D" id="3.90.190.10">
    <property type="entry name" value="Protein tyrosine phosphatase superfamily"/>
    <property type="match status" value="1"/>
</dbReference>
<dbReference type="SMART" id="SM00498">
    <property type="entry name" value="FH2"/>
    <property type="match status" value="1"/>
</dbReference>
<proteinExistence type="inferred from homology"/>
<dbReference type="InterPro" id="IPR051144">
    <property type="entry name" value="Formin_homology_domain"/>
</dbReference>
<dbReference type="Gene3D" id="2.60.40.1110">
    <property type="match status" value="1"/>
</dbReference>
<sequence>MAGRGILGIIWCIEKKYKALNMYGVHSEILTMALFRKFFYRKPPEGLLEISESVFVFDCCFTTDVLVDDEYKVYMGRIVDNLREYSPDASFMVFNFREGEDQSQIANILSEYDMTVMDYPRHYESCPLLTMEMIHHFLRSSESWLSLGQRNLLLMHCERGGWPVLAFMLAALLIYRKQYIGEQKTLDMIYKQAPRELLQLMSPLNPLPSQLRYLQYVSQRNVGSEWPPLDRALTLDCVILRVIPNMDGEGGCRPIFRIYGQDPFMAADRTPKVRFSTPKRSKAVRHYKQIHCELVKIDINCHVQGDVVLECISLNNDLESEVMMFRVMFNTAFIRSNILMLNRDEIDILWDAKDQFTKDFRIEVLFSEMDTASSLIIPIDLPVTEENGLPVEAFAKVQEMFNNVDWLDPKISVLQQINIIQEKLESGSPQTAKKIGLWQEPSPEEVIDLPKPEGLQQINTIPGKLEPGSPQSAKKSSLLQELNLERAVVEPKLEESENNFTSSPSMDMGKQLMSPLKPSLDKNSPVKKINPQELQVALQRPTHPKIISQRIPHNSLSTSASYCNSLQGSPLPVSKYHSAPSALGITALLHDHRESENKEITHQVTISPPPGPSDPVPHLSKHLKPGIVSILPPPQPSPSLQPSMECKGKQSPVPAAPAQSTSLSGASSSPSKNSVFAQPTPPPFSGVVPFPAIRKSFPPPPPLPPPPTVKNSFSIPSPPPRPPPSPPSSVIASPATGPVSSAVVAAPPPPSLSSGPASRPSIMSSVPPPPPLFPVLLQRIHCPRTLPMFHLHHLLLVHLPTGHQKLVAPLGNLILQADQSKRTSLKPYHWLKLTRAMQGSLWAEAQKSDEASKAPEFDMSELESLFAATVPNLNSGSTGGKSNRRASGSKSDKVNLVDLRRAYNCEIMLTKVKVPLPDLMYSVLALDDSALDVDQVDNLIKFCPTKEEIEILKFHDQNYSGEKGNLGKCEQFFLELMNVPRVESKLRVFSFKIQFHTQVLDLGNNLNIVNSVSEEIRNSAKLKKIMQTILSLGNALNHGTARGSAVGFRLDSLLKLTDTRAKNNKMTLMHYLSKVLAEKLPELLDFPKDLKSLEASTKIQLKYLAEEMQAISKGLEKVVQELTASENDGPVSENFCKILKEFLGFAEAEVRSLASLYSGVGRNADALALYFGEDPARTPFEQVVSTLLNFVRLFVRAHEENCKQIEVDKKKAQKEAENENMKSSTVKRESENYEAKT</sequence>
<accession>A0A7J0GC17</accession>
<feature type="region of interest" description="Disordered" evidence="4">
    <location>
        <begin position="698"/>
        <end position="764"/>
    </location>
</feature>
<keyword evidence="8" id="KW-1185">Reference proteome</keyword>
<dbReference type="InterPro" id="IPR015425">
    <property type="entry name" value="FH2_Formin"/>
</dbReference>
<reference evidence="7 8" key="1">
    <citation type="submission" date="2019-07" db="EMBL/GenBank/DDBJ databases">
        <title>De Novo Assembly of kiwifruit Actinidia rufa.</title>
        <authorList>
            <person name="Sugita-Konishi S."/>
            <person name="Sato K."/>
            <person name="Mori E."/>
            <person name="Abe Y."/>
            <person name="Kisaki G."/>
            <person name="Hamano K."/>
            <person name="Suezawa K."/>
            <person name="Otani M."/>
            <person name="Fukuda T."/>
            <person name="Manabe T."/>
            <person name="Gomi K."/>
            <person name="Tabuchi M."/>
            <person name="Akimitsu K."/>
            <person name="Kataoka I."/>
        </authorList>
    </citation>
    <scope>NUCLEOTIDE SEQUENCE [LARGE SCALE GENOMIC DNA]</scope>
    <source>
        <strain evidence="8">cv. Fuchu</strain>
    </source>
</reference>